<name>D8SCW1_SELML</name>
<reference evidence="1 2" key="1">
    <citation type="journal article" date="2011" name="Science">
        <title>The Selaginella genome identifies genetic changes associated with the evolution of vascular plants.</title>
        <authorList>
            <person name="Banks J.A."/>
            <person name="Nishiyama T."/>
            <person name="Hasebe M."/>
            <person name="Bowman J.L."/>
            <person name="Gribskov M."/>
            <person name="dePamphilis C."/>
            <person name="Albert V.A."/>
            <person name="Aono N."/>
            <person name="Aoyama T."/>
            <person name="Ambrose B.A."/>
            <person name="Ashton N.W."/>
            <person name="Axtell M.J."/>
            <person name="Barker E."/>
            <person name="Barker M.S."/>
            <person name="Bennetzen J.L."/>
            <person name="Bonawitz N.D."/>
            <person name="Chapple C."/>
            <person name="Cheng C."/>
            <person name="Correa L.G."/>
            <person name="Dacre M."/>
            <person name="DeBarry J."/>
            <person name="Dreyer I."/>
            <person name="Elias M."/>
            <person name="Engstrom E.M."/>
            <person name="Estelle M."/>
            <person name="Feng L."/>
            <person name="Finet C."/>
            <person name="Floyd S.K."/>
            <person name="Frommer W.B."/>
            <person name="Fujita T."/>
            <person name="Gramzow L."/>
            <person name="Gutensohn M."/>
            <person name="Harholt J."/>
            <person name="Hattori M."/>
            <person name="Heyl A."/>
            <person name="Hirai T."/>
            <person name="Hiwatashi Y."/>
            <person name="Ishikawa M."/>
            <person name="Iwata M."/>
            <person name="Karol K.G."/>
            <person name="Koehler B."/>
            <person name="Kolukisaoglu U."/>
            <person name="Kubo M."/>
            <person name="Kurata T."/>
            <person name="Lalonde S."/>
            <person name="Li K."/>
            <person name="Li Y."/>
            <person name="Litt A."/>
            <person name="Lyons E."/>
            <person name="Manning G."/>
            <person name="Maruyama T."/>
            <person name="Michael T.P."/>
            <person name="Mikami K."/>
            <person name="Miyazaki S."/>
            <person name="Morinaga S."/>
            <person name="Murata T."/>
            <person name="Mueller-Roeber B."/>
            <person name="Nelson D.R."/>
            <person name="Obara M."/>
            <person name="Oguri Y."/>
            <person name="Olmstead R.G."/>
            <person name="Onodera N."/>
            <person name="Petersen B.L."/>
            <person name="Pils B."/>
            <person name="Prigge M."/>
            <person name="Rensing S.A."/>
            <person name="Riano-Pachon D.M."/>
            <person name="Roberts A.W."/>
            <person name="Sato Y."/>
            <person name="Scheller H.V."/>
            <person name="Schulz B."/>
            <person name="Schulz C."/>
            <person name="Shakirov E.V."/>
            <person name="Shibagaki N."/>
            <person name="Shinohara N."/>
            <person name="Shippen D.E."/>
            <person name="Soerensen I."/>
            <person name="Sotooka R."/>
            <person name="Sugimoto N."/>
            <person name="Sugita M."/>
            <person name="Sumikawa N."/>
            <person name="Tanurdzic M."/>
            <person name="Theissen G."/>
            <person name="Ulvskov P."/>
            <person name="Wakazuki S."/>
            <person name="Weng J.K."/>
            <person name="Willats W.W."/>
            <person name="Wipf D."/>
            <person name="Wolf P.G."/>
            <person name="Yang L."/>
            <person name="Zimmer A.D."/>
            <person name="Zhu Q."/>
            <person name="Mitros T."/>
            <person name="Hellsten U."/>
            <person name="Loque D."/>
            <person name="Otillar R."/>
            <person name="Salamov A."/>
            <person name="Schmutz J."/>
            <person name="Shapiro H."/>
            <person name="Lindquist E."/>
            <person name="Lucas S."/>
            <person name="Rokhsar D."/>
            <person name="Grigoriev I.V."/>
        </authorList>
    </citation>
    <scope>NUCLEOTIDE SEQUENCE [LARGE SCALE GENOMIC DNA]</scope>
</reference>
<protein>
    <submittedName>
        <fullName evidence="1">Uncharacterized protein</fullName>
    </submittedName>
</protein>
<dbReference type="KEGG" id="smo:SELMODRAFT_420716"/>
<keyword evidence="2" id="KW-1185">Reference proteome</keyword>
<accession>D8SCW1</accession>
<evidence type="ECO:0000313" key="2">
    <source>
        <dbReference type="Proteomes" id="UP000001514"/>
    </source>
</evidence>
<evidence type="ECO:0000313" key="1">
    <source>
        <dbReference type="EMBL" id="EFJ17925.1"/>
    </source>
</evidence>
<dbReference type="Gramene" id="EFJ17925">
    <property type="protein sequence ID" value="EFJ17925"/>
    <property type="gene ID" value="SELMODRAFT_420716"/>
</dbReference>
<dbReference type="InParanoid" id="D8SCW1"/>
<gene>
    <name evidence="1" type="ORF">SELMODRAFT_420716</name>
</gene>
<dbReference type="AlphaFoldDB" id="D8SCW1"/>
<dbReference type="Proteomes" id="UP000001514">
    <property type="component" value="Unassembled WGS sequence"/>
</dbReference>
<organism evidence="2">
    <name type="scientific">Selaginella moellendorffii</name>
    <name type="common">Spikemoss</name>
    <dbReference type="NCBI Taxonomy" id="88036"/>
    <lineage>
        <taxon>Eukaryota</taxon>
        <taxon>Viridiplantae</taxon>
        <taxon>Streptophyta</taxon>
        <taxon>Embryophyta</taxon>
        <taxon>Tracheophyta</taxon>
        <taxon>Lycopodiopsida</taxon>
        <taxon>Selaginellales</taxon>
        <taxon>Selaginellaceae</taxon>
        <taxon>Selaginella</taxon>
    </lineage>
</organism>
<sequence>MRHYITALSALPIYAAINSPKVSSLKRGFLSGTKGLRTASKLGEKKKAADIRAPPELLGAPHSYIFHCSSPATPRQLERWKGKELKEIVTFSSKAGDPRKGIDVNRTGGDGDVKLWPITRRSFSICRTYCCLKLDWVLLAFVIPPLPLMDDLGGRRVPLALVILPLSLMDDLGGSKGHDGGSSSFCAKGFGASLAEDTPVAALAGCLAAYLAAQALSAQAMAAWGAVEATTQPNHPSVGVARSQEPKRHCYQACHVPYSQHCH</sequence>
<proteinExistence type="predicted"/>
<dbReference type="EMBL" id="GL377612">
    <property type="protein sequence ID" value="EFJ17925.1"/>
    <property type="molecule type" value="Genomic_DNA"/>
</dbReference>
<dbReference type="HOGENOM" id="CLU_1059249_0_0_1"/>